<sequence length="379" mass="42221">MGQPISIQGKERRKMISQAEPGSYHPIIIGDVLVGRCCVVHKLSYGTFSTIWLARDKQRATYVAIKVSTTNAPPREAEILCALAESSEIDTPGRGMVPIVQDQFELQGPNGCHRCYVTPPAQGSVAESKFCDLFVVETARVLVARLVLAVVYTHARGLVHGDIHLGNSLIRLSSRFDELSTEQLYKKFGESQMEDLIRVDGKVLLPNAPPHATIPGWLGKTAHVIPPDEAHLLLSDFGEAFSPPHHPKLFSSLRNPSYFHLIYGHLPVPSGIFLGHDLFLMVHSQHIMILPHSRLITSDPHQCQQNGGTSGRHATNILTMLVSQLKVEAYFNLLSSFEEDIQAMRREDGLAEFGSEETVAILAMLRVMLVFRRGQRWRR</sequence>
<dbReference type="InterPro" id="IPR051334">
    <property type="entry name" value="SRPK"/>
</dbReference>
<dbReference type="EC" id="2.7.11.1" evidence="1"/>
<dbReference type="GO" id="GO:0050684">
    <property type="term" value="P:regulation of mRNA processing"/>
    <property type="evidence" value="ECO:0007669"/>
    <property type="project" value="TreeGrafter"/>
</dbReference>
<dbReference type="Proteomes" id="UP000224634">
    <property type="component" value="Unassembled WGS sequence"/>
</dbReference>
<name>A0A2B7YQA5_POLH7</name>
<dbReference type="Gene3D" id="1.10.510.10">
    <property type="entry name" value="Transferase(Phosphotransferase) domain 1"/>
    <property type="match status" value="1"/>
</dbReference>
<protein>
    <recommendedName>
        <fullName evidence="1">non-specific serine/threonine protein kinase</fullName>
        <ecNumber evidence="1">2.7.11.1</ecNumber>
    </recommendedName>
</protein>
<accession>A0A2B7YQA5</accession>
<keyword evidence="3" id="KW-0808">Transferase</keyword>
<keyword evidence="4" id="KW-0547">Nucleotide-binding</keyword>
<dbReference type="PANTHER" id="PTHR47634:SF9">
    <property type="entry name" value="PROTEIN KINASE DOMAIN-CONTAINING PROTEIN-RELATED"/>
    <property type="match status" value="1"/>
</dbReference>
<comment type="caution">
    <text evidence="9">The sequence shown here is derived from an EMBL/GenBank/DDBJ whole genome shotgun (WGS) entry which is preliminary data.</text>
</comment>
<dbReference type="SUPFAM" id="SSF56112">
    <property type="entry name" value="Protein kinase-like (PK-like)"/>
    <property type="match status" value="1"/>
</dbReference>
<dbReference type="EMBL" id="PDNA01000029">
    <property type="protein sequence ID" value="PGH23068.1"/>
    <property type="molecule type" value="Genomic_DNA"/>
</dbReference>
<organism evidence="9 10">
    <name type="scientific">Polytolypa hystricis (strain UAMH7299)</name>
    <dbReference type="NCBI Taxonomy" id="1447883"/>
    <lineage>
        <taxon>Eukaryota</taxon>
        <taxon>Fungi</taxon>
        <taxon>Dikarya</taxon>
        <taxon>Ascomycota</taxon>
        <taxon>Pezizomycotina</taxon>
        <taxon>Eurotiomycetes</taxon>
        <taxon>Eurotiomycetidae</taxon>
        <taxon>Onygenales</taxon>
        <taxon>Onygenales incertae sedis</taxon>
        <taxon>Polytolypa</taxon>
    </lineage>
</organism>
<dbReference type="GO" id="GO:0004674">
    <property type="term" value="F:protein serine/threonine kinase activity"/>
    <property type="evidence" value="ECO:0007669"/>
    <property type="project" value="UniProtKB-KW"/>
</dbReference>
<dbReference type="STRING" id="1447883.A0A2B7YQA5"/>
<comment type="catalytic activity">
    <reaction evidence="7">
        <text>L-threonyl-[protein] + ATP = O-phospho-L-threonyl-[protein] + ADP + H(+)</text>
        <dbReference type="Rhea" id="RHEA:46608"/>
        <dbReference type="Rhea" id="RHEA-COMP:11060"/>
        <dbReference type="Rhea" id="RHEA-COMP:11605"/>
        <dbReference type="ChEBI" id="CHEBI:15378"/>
        <dbReference type="ChEBI" id="CHEBI:30013"/>
        <dbReference type="ChEBI" id="CHEBI:30616"/>
        <dbReference type="ChEBI" id="CHEBI:61977"/>
        <dbReference type="ChEBI" id="CHEBI:456216"/>
        <dbReference type="EC" id="2.7.11.1"/>
    </reaction>
</comment>
<keyword evidence="5" id="KW-0418">Kinase</keyword>
<evidence type="ECO:0000256" key="5">
    <source>
        <dbReference type="ARBA" id="ARBA00022777"/>
    </source>
</evidence>
<dbReference type="OrthoDB" id="4206417at2759"/>
<dbReference type="Gene3D" id="3.30.200.20">
    <property type="entry name" value="Phosphorylase Kinase, domain 1"/>
    <property type="match status" value="1"/>
</dbReference>
<dbReference type="InterPro" id="IPR011009">
    <property type="entry name" value="Kinase-like_dom_sf"/>
</dbReference>
<proteinExistence type="predicted"/>
<evidence type="ECO:0000256" key="2">
    <source>
        <dbReference type="ARBA" id="ARBA00022527"/>
    </source>
</evidence>
<evidence type="ECO:0000256" key="3">
    <source>
        <dbReference type="ARBA" id="ARBA00022679"/>
    </source>
</evidence>
<comment type="catalytic activity">
    <reaction evidence="8">
        <text>L-seryl-[protein] + ATP = O-phospho-L-seryl-[protein] + ADP + H(+)</text>
        <dbReference type="Rhea" id="RHEA:17989"/>
        <dbReference type="Rhea" id="RHEA-COMP:9863"/>
        <dbReference type="Rhea" id="RHEA-COMP:11604"/>
        <dbReference type="ChEBI" id="CHEBI:15378"/>
        <dbReference type="ChEBI" id="CHEBI:29999"/>
        <dbReference type="ChEBI" id="CHEBI:30616"/>
        <dbReference type="ChEBI" id="CHEBI:83421"/>
        <dbReference type="ChEBI" id="CHEBI:456216"/>
        <dbReference type="EC" id="2.7.11.1"/>
    </reaction>
</comment>
<keyword evidence="6" id="KW-0067">ATP-binding</keyword>
<evidence type="ECO:0000313" key="10">
    <source>
        <dbReference type="Proteomes" id="UP000224634"/>
    </source>
</evidence>
<keyword evidence="2" id="KW-0723">Serine/threonine-protein kinase</keyword>
<evidence type="ECO:0000256" key="6">
    <source>
        <dbReference type="ARBA" id="ARBA00022840"/>
    </source>
</evidence>
<dbReference type="PANTHER" id="PTHR47634">
    <property type="entry name" value="PROTEIN KINASE DOMAIN-CONTAINING PROTEIN-RELATED"/>
    <property type="match status" value="1"/>
</dbReference>
<reference evidence="9 10" key="1">
    <citation type="submission" date="2017-10" db="EMBL/GenBank/DDBJ databases">
        <title>Comparative genomics in systemic dimorphic fungi from Ajellomycetaceae.</title>
        <authorList>
            <person name="Munoz J.F."/>
            <person name="Mcewen J.G."/>
            <person name="Clay O.K."/>
            <person name="Cuomo C.A."/>
        </authorList>
    </citation>
    <scope>NUCLEOTIDE SEQUENCE [LARGE SCALE GENOMIC DNA]</scope>
    <source>
        <strain evidence="9 10">UAMH7299</strain>
    </source>
</reference>
<evidence type="ECO:0000256" key="1">
    <source>
        <dbReference type="ARBA" id="ARBA00012513"/>
    </source>
</evidence>
<dbReference type="GO" id="GO:0000245">
    <property type="term" value="P:spliceosomal complex assembly"/>
    <property type="evidence" value="ECO:0007669"/>
    <property type="project" value="TreeGrafter"/>
</dbReference>
<evidence type="ECO:0000256" key="7">
    <source>
        <dbReference type="ARBA" id="ARBA00047899"/>
    </source>
</evidence>
<evidence type="ECO:0000256" key="8">
    <source>
        <dbReference type="ARBA" id="ARBA00048679"/>
    </source>
</evidence>
<dbReference type="AlphaFoldDB" id="A0A2B7YQA5"/>
<evidence type="ECO:0000256" key="4">
    <source>
        <dbReference type="ARBA" id="ARBA00022741"/>
    </source>
</evidence>
<evidence type="ECO:0000313" key="9">
    <source>
        <dbReference type="EMBL" id="PGH23068.1"/>
    </source>
</evidence>
<dbReference type="GO" id="GO:0005524">
    <property type="term" value="F:ATP binding"/>
    <property type="evidence" value="ECO:0007669"/>
    <property type="project" value="UniProtKB-KW"/>
</dbReference>
<keyword evidence="10" id="KW-1185">Reference proteome</keyword>
<gene>
    <name evidence="9" type="ORF">AJ80_02842</name>
</gene>